<evidence type="ECO:0000313" key="2">
    <source>
        <dbReference type="EMBL" id="BAE84385.1"/>
    </source>
</evidence>
<gene>
    <name evidence="2" type="ordered locus">DSY2596</name>
</gene>
<dbReference type="KEGG" id="dsy:DSY2596"/>
<protein>
    <submittedName>
        <fullName evidence="2">Uncharacterized protein</fullName>
    </submittedName>
</protein>
<evidence type="ECO:0000313" key="3">
    <source>
        <dbReference type="Proteomes" id="UP000001946"/>
    </source>
</evidence>
<dbReference type="EMBL" id="AP008230">
    <property type="protein sequence ID" value="BAE84385.1"/>
    <property type="molecule type" value="Genomic_DNA"/>
</dbReference>
<feature type="region of interest" description="Disordered" evidence="1">
    <location>
        <begin position="87"/>
        <end position="122"/>
    </location>
</feature>
<accession>Q24UA7</accession>
<reference evidence="2 3" key="1">
    <citation type="journal article" date="2006" name="J. Bacteriol.">
        <title>Complete genome sequence of the dehalorespiring bacterium Desulfitobacterium hafniense Y51 and comparison with Dehalococcoides ethenogenes 195.</title>
        <authorList>
            <person name="Nonaka H."/>
            <person name="Keresztes G."/>
            <person name="Shinoda Y."/>
            <person name="Ikenaga Y."/>
            <person name="Abe M."/>
            <person name="Naito K."/>
            <person name="Inatomi K."/>
            <person name="Furukawa K."/>
            <person name="Inui M."/>
            <person name="Yukawa H."/>
        </authorList>
    </citation>
    <scope>NUCLEOTIDE SEQUENCE [LARGE SCALE GENOMIC DNA]</scope>
    <source>
        <strain evidence="2 3">Y51</strain>
    </source>
</reference>
<proteinExistence type="predicted"/>
<dbReference type="Proteomes" id="UP000001946">
    <property type="component" value="Chromosome"/>
</dbReference>
<dbReference type="HOGENOM" id="CLU_2022998_0_0_9"/>
<dbReference type="AlphaFoldDB" id="Q24UA7"/>
<dbReference type="STRING" id="138119.DSY2596"/>
<keyword evidence="3" id="KW-1185">Reference proteome</keyword>
<name>Q24UA7_DESHY</name>
<sequence>MPKATLRGSCFGFPLRLSLCLLQSESPTMPQAASARLTEWLGEGPITPAQAGKQTKLRTYNALPTQSREAAQGFCFTDVSEFKRAETKLREKPAAESGWKQDVSNRPLSRSDLAGHPTERRA</sequence>
<evidence type="ECO:0000256" key="1">
    <source>
        <dbReference type="SAM" id="MobiDB-lite"/>
    </source>
</evidence>
<organism evidence="2 3">
    <name type="scientific">Desulfitobacterium hafniense (strain Y51)</name>
    <dbReference type="NCBI Taxonomy" id="138119"/>
    <lineage>
        <taxon>Bacteria</taxon>
        <taxon>Bacillati</taxon>
        <taxon>Bacillota</taxon>
        <taxon>Clostridia</taxon>
        <taxon>Eubacteriales</taxon>
        <taxon>Desulfitobacteriaceae</taxon>
        <taxon>Desulfitobacterium</taxon>
    </lineage>
</organism>